<gene>
    <name evidence="1" type="ORF">S06H3_20060</name>
</gene>
<sequence>EFALAVAVAIARYTNKTDIEAFDLLNQFFSIWGRL</sequence>
<evidence type="ECO:0000313" key="1">
    <source>
        <dbReference type="EMBL" id="GAI11142.1"/>
    </source>
</evidence>
<dbReference type="EMBL" id="BARV01010349">
    <property type="protein sequence ID" value="GAI11142.1"/>
    <property type="molecule type" value="Genomic_DNA"/>
</dbReference>
<feature type="non-terminal residue" evidence="1">
    <location>
        <position position="1"/>
    </location>
</feature>
<protein>
    <submittedName>
        <fullName evidence="1">Uncharacterized protein</fullName>
    </submittedName>
</protein>
<reference evidence="1" key="1">
    <citation type="journal article" date="2014" name="Front. Microbiol.">
        <title>High frequency of phylogenetically diverse reductive dehalogenase-homologous genes in deep subseafloor sedimentary metagenomes.</title>
        <authorList>
            <person name="Kawai M."/>
            <person name="Futagami T."/>
            <person name="Toyoda A."/>
            <person name="Takaki Y."/>
            <person name="Nishi S."/>
            <person name="Hori S."/>
            <person name="Arai W."/>
            <person name="Tsubouchi T."/>
            <person name="Morono Y."/>
            <person name="Uchiyama I."/>
            <person name="Ito T."/>
            <person name="Fujiyama A."/>
            <person name="Inagaki F."/>
            <person name="Takami H."/>
        </authorList>
    </citation>
    <scope>NUCLEOTIDE SEQUENCE</scope>
    <source>
        <strain evidence="1">Expedition CK06-06</strain>
    </source>
</reference>
<accession>X1KVM8</accession>
<organism evidence="1">
    <name type="scientific">marine sediment metagenome</name>
    <dbReference type="NCBI Taxonomy" id="412755"/>
    <lineage>
        <taxon>unclassified sequences</taxon>
        <taxon>metagenomes</taxon>
        <taxon>ecological metagenomes</taxon>
    </lineage>
</organism>
<comment type="caution">
    <text evidence="1">The sequence shown here is derived from an EMBL/GenBank/DDBJ whole genome shotgun (WGS) entry which is preliminary data.</text>
</comment>
<proteinExistence type="predicted"/>
<name>X1KVM8_9ZZZZ</name>
<dbReference type="AlphaFoldDB" id="X1KVM8"/>